<dbReference type="Gene3D" id="1.10.10.10">
    <property type="entry name" value="Winged helix-like DNA-binding domain superfamily/Winged helix DNA-binding domain"/>
    <property type="match status" value="1"/>
</dbReference>
<protein>
    <recommendedName>
        <fullName evidence="2">HTH luxR-type domain-containing protein</fullName>
    </recommendedName>
</protein>
<evidence type="ECO:0000259" key="2">
    <source>
        <dbReference type="PROSITE" id="PS50043"/>
    </source>
</evidence>
<sequence>MVSRNTLLRAGVIQILADVVPNVRLMGFSYHDLDRYPDPAQSIDLLLISIASPERLTSLVTAGLRAFLPQKVVLLSESTPDYSAISALPRQVSGFIDQAAPAEVFVNSVRRVLSGHTCFPWDPNVSSVGAEDNHSLSNTNTDGSHSGLGTSMVSPAPAPKAASADHSNTVALRSSVAPNASVAKESELLGLTRRQYEVLVLLSRGHALKSVARILDISLGTTKAHTESVYQRLGAHNRNQAVYLARSKGASLNWEPTSNSANGNNMNSEAESGPDTPSMRLR</sequence>
<dbReference type="InterPro" id="IPR016032">
    <property type="entry name" value="Sig_transdc_resp-reg_C-effctor"/>
</dbReference>
<gene>
    <name evidence="3" type="ORF">CJP73_04435</name>
</gene>
<dbReference type="CDD" id="cd06170">
    <property type="entry name" value="LuxR_C_like"/>
    <property type="match status" value="1"/>
</dbReference>
<organism evidence="3 4">
    <name type="scientific">Neopusillimonas maritima</name>
    <dbReference type="NCBI Taxonomy" id="2026239"/>
    <lineage>
        <taxon>Bacteria</taxon>
        <taxon>Pseudomonadati</taxon>
        <taxon>Pseudomonadota</taxon>
        <taxon>Betaproteobacteria</taxon>
        <taxon>Burkholderiales</taxon>
        <taxon>Alcaligenaceae</taxon>
        <taxon>Neopusillimonas</taxon>
    </lineage>
</organism>
<evidence type="ECO:0000313" key="4">
    <source>
        <dbReference type="Proteomes" id="UP000266206"/>
    </source>
</evidence>
<evidence type="ECO:0000256" key="1">
    <source>
        <dbReference type="SAM" id="MobiDB-lite"/>
    </source>
</evidence>
<dbReference type="InterPro" id="IPR051015">
    <property type="entry name" value="EvgA-like"/>
</dbReference>
<feature type="compositionally biased region" description="Polar residues" evidence="1">
    <location>
        <begin position="254"/>
        <end position="270"/>
    </location>
</feature>
<dbReference type="AlphaFoldDB" id="A0A3A1YTY4"/>
<evidence type="ECO:0000313" key="3">
    <source>
        <dbReference type="EMBL" id="RIY41703.1"/>
    </source>
</evidence>
<dbReference type="SUPFAM" id="SSF46894">
    <property type="entry name" value="C-terminal effector domain of the bipartite response regulators"/>
    <property type="match status" value="1"/>
</dbReference>
<dbReference type="GO" id="GO:0006355">
    <property type="term" value="P:regulation of DNA-templated transcription"/>
    <property type="evidence" value="ECO:0007669"/>
    <property type="project" value="InterPro"/>
</dbReference>
<reference evidence="3 4" key="1">
    <citation type="submission" date="2017-08" db="EMBL/GenBank/DDBJ databases">
        <title>Pusillimonas indicus sp. nov., a member of the family Alcaligenaceae isolated from surface seawater.</title>
        <authorList>
            <person name="Li J."/>
        </authorList>
    </citation>
    <scope>NUCLEOTIDE SEQUENCE [LARGE SCALE GENOMIC DNA]</scope>
    <source>
        <strain evidence="3 4">L52-1-41</strain>
    </source>
</reference>
<dbReference type="PRINTS" id="PR00038">
    <property type="entry name" value="HTHLUXR"/>
</dbReference>
<dbReference type="InterPro" id="IPR036388">
    <property type="entry name" value="WH-like_DNA-bd_sf"/>
</dbReference>
<dbReference type="PANTHER" id="PTHR45566:SF1">
    <property type="entry name" value="HTH-TYPE TRANSCRIPTIONAL REGULATOR YHJB-RELATED"/>
    <property type="match status" value="1"/>
</dbReference>
<name>A0A3A1YTY4_9BURK</name>
<dbReference type="InterPro" id="IPR000792">
    <property type="entry name" value="Tscrpt_reg_LuxR_C"/>
</dbReference>
<accession>A0A3A1YTY4</accession>
<dbReference type="PROSITE" id="PS50043">
    <property type="entry name" value="HTH_LUXR_2"/>
    <property type="match status" value="1"/>
</dbReference>
<feature type="domain" description="HTH luxR-type" evidence="2">
    <location>
        <begin position="184"/>
        <end position="249"/>
    </location>
</feature>
<comment type="caution">
    <text evidence="3">The sequence shown here is derived from an EMBL/GenBank/DDBJ whole genome shotgun (WGS) entry which is preliminary data.</text>
</comment>
<feature type="compositionally biased region" description="Polar residues" evidence="1">
    <location>
        <begin position="135"/>
        <end position="153"/>
    </location>
</feature>
<proteinExistence type="predicted"/>
<dbReference type="Proteomes" id="UP000266206">
    <property type="component" value="Unassembled WGS sequence"/>
</dbReference>
<feature type="region of interest" description="Disordered" evidence="1">
    <location>
        <begin position="253"/>
        <end position="282"/>
    </location>
</feature>
<dbReference type="EMBL" id="NQYH01000002">
    <property type="protein sequence ID" value="RIY41703.1"/>
    <property type="molecule type" value="Genomic_DNA"/>
</dbReference>
<feature type="region of interest" description="Disordered" evidence="1">
    <location>
        <begin position="130"/>
        <end position="167"/>
    </location>
</feature>
<dbReference type="Pfam" id="PF00196">
    <property type="entry name" value="GerE"/>
    <property type="match status" value="1"/>
</dbReference>
<dbReference type="PANTHER" id="PTHR45566">
    <property type="entry name" value="HTH-TYPE TRANSCRIPTIONAL REGULATOR YHJB-RELATED"/>
    <property type="match status" value="1"/>
</dbReference>
<dbReference type="SMART" id="SM00421">
    <property type="entry name" value="HTH_LUXR"/>
    <property type="match status" value="1"/>
</dbReference>
<dbReference type="GO" id="GO:0003677">
    <property type="term" value="F:DNA binding"/>
    <property type="evidence" value="ECO:0007669"/>
    <property type="project" value="InterPro"/>
</dbReference>